<dbReference type="AlphaFoldDB" id="A0A653AK10"/>
<feature type="signal peptide" evidence="1">
    <location>
        <begin position="1"/>
        <end position="17"/>
    </location>
</feature>
<dbReference type="EMBL" id="UPXZ01000039">
    <property type="protein sequence ID" value="VBB48397.1"/>
    <property type="molecule type" value="Genomic_DNA"/>
</dbReference>
<sequence>MKPFKIIYSIISLMILAAVITGCDETVPLSVKTGEKDAPFTFIPEHGYPGTTVKIKGKDLSNVTKVAFGTKAVMAEDFSAKTDTVITLVVPVGAQTGRIVLEKEAVVLTSATDFTVDDSPKPTILEFTPAIVGSGESVTITGSFLNKVTKVEIGTLAATITEQNDEALTITTPAGLQTGKIKLYYNYMTSYGIEKEDVVISTADLTLKLPTINSIISGGKSIDATDCWLNIDDEVIINGTVLDKVTDVKFGGVAATIVSATSEVLTVKVPAGATKGKISLTVPDGTTESGIEFKVDLPTITSFVPGSGEPNSGTRIFSVQGERLSTVNAVKVGDTDGTIASKTDNVITFTVPGNISGNIILKAKNGDVQTTTPFYFKGTFWVSDWDNTYDPVRLTSLQINTADAGSVTTEAGGPTGNYAKLIGISKAAAGDNRFRAYIRADGNPGEDMFILYTSSPKGVYFSFDMSYNQLPAEVINADGSVDVNIFSFTSGDRNPYGFSKTITIPFTGANQWKSVKVHLNDMVEDTNLQDGVSPSTPTSNFLKPNKQRIMAIMFSKAPTTASPIEFNLDNVKFTIE</sequence>
<evidence type="ECO:0000256" key="1">
    <source>
        <dbReference type="SAM" id="SignalP"/>
    </source>
</evidence>
<dbReference type="Pfam" id="PF01833">
    <property type="entry name" value="TIG"/>
    <property type="match status" value="3"/>
</dbReference>
<dbReference type="Gene3D" id="2.60.40.10">
    <property type="entry name" value="Immunoglobulins"/>
    <property type="match status" value="4"/>
</dbReference>
<accession>A0A653AK10</accession>
<dbReference type="SUPFAM" id="SSF81296">
    <property type="entry name" value="E set domains"/>
    <property type="match status" value="4"/>
</dbReference>
<evidence type="ECO:0000313" key="3">
    <source>
        <dbReference type="EMBL" id="VBB48397.1"/>
    </source>
</evidence>
<reference evidence="3" key="1">
    <citation type="submission" date="2018-07" db="EMBL/GenBank/DDBJ databases">
        <authorList>
            <consortium name="Genoscope - CEA"/>
            <person name="William W."/>
        </authorList>
    </citation>
    <scope>NUCLEOTIDE SEQUENCE</scope>
    <source>
        <strain evidence="3">IK1</strain>
    </source>
</reference>
<evidence type="ECO:0000259" key="2">
    <source>
        <dbReference type="SMART" id="SM00429"/>
    </source>
</evidence>
<dbReference type="SMART" id="SM00429">
    <property type="entry name" value="IPT"/>
    <property type="match status" value="2"/>
</dbReference>
<proteinExistence type="predicted"/>
<dbReference type="InterPro" id="IPR014756">
    <property type="entry name" value="Ig_E-set"/>
</dbReference>
<dbReference type="PROSITE" id="PS51257">
    <property type="entry name" value="PROKAR_LIPOPROTEIN"/>
    <property type="match status" value="1"/>
</dbReference>
<keyword evidence="1" id="KW-0732">Signal</keyword>
<feature type="domain" description="IPT/TIG" evidence="2">
    <location>
        <begin position="297"/>
        <end position="377"/>
    </location>
</feature>
<feature type="domain" description="IPT/TIG" evidence="2">
    <location>
        <begin position="121"/>
        <end position="192"/>
    </location>
</feature>
<gene>
    <name evidence="3" type="ORF">TRIP_D440415</name>
</gene>
<protein>
    <recommendedName>
        <fullName evidence="2">IPT/TIG domain-containing protein</fullName>
    </recommendedName>
</protein>
<dbReference type="InterPro" id="IPR002909">
    <property type="entry name" value="IPT_dom"/>
</dbReference>
<organism evidence="3">
    <name type="scientific">uncultured Paludibacter sp</name>
    <dbReference type="NCBI Taxonomy" id="497635"/>
    <lineage>
        <taxon>Bacteria</taxon>
        <taxon>Pseudomonadati</taxon>
        <taxon>Bacteroidota</taxon>
        <taxon>Bacteroidia</taxon>
        <taxon>Bacteroidales</taxon>
        <taxon>Paludibacteraceae</taxon>
        <taxon>Paludibacter</taxon>
        <taxon>environmental samples</taxon>
    </lineage>
</organism>
<dbReference type="InterPro" id="IPR013783">
    <property type="entry name" value="Ig-like_fold"/>
</dbReference>
<name>A0A653AK10_9BACT</name>
<feature type="chain" id="PRO_5025018528" description="IPT/TIG domain-containing protein" evidence="1">
    <location>
        <begin position="18"/>
        <end position="576"/>
    </location>
</feature>